<keyword evidence="2" id="KW-1185">Reference proteome</keyword>
<comment type="caution">
    <text evidence="1">The sequence shown here is derived from an EMBL/GenBank/DDBJ whole genome shotgun (WGS) entry which is preliminary data.</text>
</comment>
<sequence length="61" mass="7275">MNIDIQSYNDLQSVTDKEICNMLVAEINSNLNEAERLRKLQSLSYQHPICFPFFDKRYIYT</sequence>
<evidence type="ECO:0000313" key="1">
    <source>
        <dbReference type="EMBL" id="MBB2150536.1"/>
    </source>
</evidence>
<evidence type="ECO:0000313" key="2">
    <source>
        <dbReference type="Proteomes" id="UP000636110"/>
    </source>
</evidence>
<gene>
    <name evidence="1" type="ORF">GM920_16685</name>
</gene>
<protein>
    <submittedName>
        <fullName evidence="1">Uncharacterized protein</fullName>
    </submittedName>
</protein>
<accession>A0ABR6EZD7</accession>
<proteinExistence type="predicted"/>
<reference evidence="1 2" key="1">
    <citation type="submission" date="2019-11" db="EMBL/GenBank/DDBJ databases">
        <title>Description of Pedobacter sp. LMG 31462T.</title>
        <authorList>
            <person name="Carlier A."/>
            <person name="Qi S."/>
            <person name="Vandamme P."/>
        </authorList>
    </citation>
    <scope>NUCLEOTIDE SEQUENCE [LARGE SCALE GENOMIC DNA]</scope>
    <source>
        <strain evidence="1 2">LMG 31462</strain>
    </source>
</reference>
<dbReference type="Proteomes" id="UP000636110">
    <property type="component" value="Unassembled WGS sequence"/>
</dbReference>
<name>A0ABR6EZD7_9SPHI</name>
<dbReference type="EMBL" id="WNXC01000006">
    <property type="protein sequence ID" value="MBB2150536.1"/>
    <property type="molecule type" value="Genomic_DNA"/>
</dbReference>
<organism evidence="1 2">
    <name type="scientific">Pedobacter gandavensis</name>
    <dbReference type="NCBI Taxonomy" id="2679963"/>
    <lineage>
        <taxon>Bacteria</taxon>
        <taxon>Pseudomonadati</taxon>
        <taxon>Bacteroidota</taxon>
        <taxon>Sphingobacteriia</taxon>
        <taxon>Sphingobacteriales</taxon>
        <taxon>Sphingobacteriaceae</taxon>
        <taxon>Pedobacter</taxon>
    </lineage>
</organism>
<dbReference type="RefSeq" id="WP_182959578.1">
    <property type="nucleotide sequence ID" value="NZ_WNXC01000006.1"/>
</dbReference>